<reference evidence="6" key="1">
    <citation type="journal article" date="2023" name="Insect Mol. Biol.">
        <title>Genome sequencing provides insights into the evolution of gene families encoding plant cell wall-degrading enzymes in longhorned beetles.</title>
        <authorList>
            <person name="Shin N.R."/>
            <person name="Okamura Y."/>
            <person name="Kirsch R."/>
            <person name="Pauchet Y."/>
        </authorList>
    </citation>
    <scope>NUCLEOTIDE SEQUENCE</scope>
    <source>
        <strain evidence="6">MMC_N1</strain>
    </source>
</reference>
<dbReference type="InterPro" id="IPR017996">
    <property type="entry name" value="MRJP/yellow-related"/>
</dbReference>
<comment type="similarity">
    <text evidence="2">Belongs to the major royal jelly protein family.</text>
</comment>
<comment type="caution">
    <text evidence="6">The sequence shown here is derived from an EMBL/GenBank/DDBJ whole genome shotgun (WGS) entry which is preliminary data.</text>
</comment>
<comment type="subcellular location">
    <subcellularLocation>
        <location evidence="1">Secreted</location>
    </subcellularLocation>
</comment>
<feature type="chain" id="PRO_5046661691" evidence="5">
    <location>
        <begin position="22"/>
        <end position="374"/>
    </location>
</feature>
<proteinExistence type="inferred from homology"/>
<sequence length="374" mass="42636">MNMISFNVFFKFCYCIRLVTGWDLSNFNIGTNYYISSIAIYRTKAFLALPRSICHNNVSNPTVVDVPWTGDYIYPSTSITANLRHQILDYQQWGVCEDLQDAISLAVEPKKPKIWILDKGSDLCPPKIASFTLSYNHIYSRHILENIPRANLNILVIDPEYDQYGYRAYIGNAGNNILLVFSLEELKLWELTLSPIDYPFGTISVDFMSISKTEPVLYIAGKNTTELFSLKLEQIRDSEDILTSNQVSSIFLHLGDSVEYNVTFHGHKLGLATGLETDLKSGLSYFMVNDNVILRWLIGSPLRAEFHDVLAQSYEKLPYVSDLFTGPQYGLWALVNPLPPEQCIELNAINENIPKPRSRVVRILKYNKFLDSMS</sequence>
<keyword evidence="4 5" id="KW-0732">Signal</keyword>
<name>A0ABQ9K147_9CUCU</name>
<dbReference type="Gene3D" id="2.120.10.30">
    <property type="entry name" value="TolB, C-terminal domain"/>
    <property type="match status" value="1"/>
</dbReference>
<dbReference type="Proteomes" id="UP001162164">
    <property type="component" value="Unassembled WGS sequence"/>
</dbReference>
<gene>
    <name evidence="6" type="ORF">NQ317_012552</name>
</gene>
<evidence type="ECO:0000256" key="2">
    <source>
        <dbReference type="ARBA" id="ARBA00009127"/>
    </source>
</evidence>
<keyword evidence="3" id="KW-0964">Secreted</keyword>
<evidence type="ECO:0000256" key="5">
    <source>
        <dbReference type="SAM" id="SignalP"/>
    </source>
</evidence>
<keyword evidence="7" id="KW-1185">Reference proteome</keyword>
<dbReference type="Pfam" id="PF03022">
    <property type="entry name" value="MRJP"/>
    <property type="match status" value="1"/>
</dbReference>
<evidence type="ECO:0000313" key="6">
    <source>
        <dbReference type="EMBL" id="KAJ8984333.1"/>
    </source>
</evidence>
<evidence type="ECO:0000313" key="7">
    <source>
        <dbReference type="Proteomes" id="UP001162164"/>
    </source>
</evidence>
<evidence type="ECO:0000256" key="3">
    <source>
        <dbReference type="ARBA" id="ARBA00022525"/>
    </source>
</evidence>
<protein>
    <submittedName>
        <fullName evidence="6">Uncharacterized protein</fullName>
    </submittedName>
</protein>
<accession>A0ABQ9K147</accession>
<organism evidence="6 7">
    <name type="scientific">Molorchus minor</name>
    <dbReference type="NCBI Taxonomy" id="1323400"/>
    <lineage>
        <taxon>Eukaryota</taxon>
        <taxon>Metazoa</taxon>
        <taxon>Ecdysozoa</taxon>
        <taxon>Arthropoda</taxon>
        <taxon>Hexapoda</taxon>
        <taxon>Insecta</taxon>
        <taxon>Pterygota</taxon>
        <taxon>Neoptera</taxon>
        <taxon>Endopterygota</taxon>
        <taxon>Coleoptera</taxon>
        <taxon>Polyphaga</taxon>
        <taxon>Cucujiformia</taxon>
        <taxon>Chrysomeloidea</taxon>
        <taxon>Cerambycidae</taxon>
        <taxon>Lamiinae</taxon>
        <taxon>Monochamini</taxon>
        <taxon>Molorchus</taxon>
    </lineage>
</organism>
<dbReference type="EMBL" id="JAPWTJ010000040">
    <property type="protein sequence ID" value="KAJ8984333.1"/>
    <property type="molecule type" value="Genomic_DNA"/>
</dbReference>
<evidence type="ECO:0000256" key="1">
    <source>
        <dbReference type="ARBA" id="ARBA00004613"/>
    </source>
</evidence>
<feature type="signal peptide" evidence="5">
    <location>
        <begin position="1"/>
        <end position="21"/>
    </location>
</feature>
<dbReference type="InterPro" id="IPR011042">
    <property type="entry name" value="6-blade_b-propeller_TolB-like"/>
</dbReference>
<evidence type="ECO:0000256" key="4">
    <source>
        <dbReference type="ARBA" id="ARBA00022729"/>
    </source>
</evidence>